<dbReference type="Proteomes" id="UP001054945">
    <property type="component" value="Unassembled WGS sequence"/>
</dbReference>
<reference evidence="1 2" key="1">
    <citation type="submission" date="2021-06" db="EMBL/GenBank/DDBJ databases">
        <title>Caerostris extrusa draft genome.</title>
        <authorList>
            <person name="Kono N."/>
            <person name="Arakawa K."/>
        </authorList>
    </citation>
    <scope>NUCLEOTIDE SEQUENCE [LARGE SCALE GENOMIC DNA]</scope>
</reference>
<accession>A0AAV4PUC3</accession>
<gene>
    <name evidence="1" type="ORF">CEXT_440291</name>
</gene>
<dbReference type="AlphaFoldDB" id="A0AAV4PUC3"/>
<protein>
    <submittedName>
        <fullName evidence="1">Uncharacterized protein</fullName>
    </submittedName>
</protein>
<organism evidence="1 2">
    <name type="scientific">Caerostris extrusa</name>
    <name type="common">Bark spider</name>
    <name type="synonym">Caerostris bankana</name>
    <dbReference type="NCBI Taxonomy" id="172846"/>
    <lineage>
        <taxon>Eukaryota</taxon>
        <taxon>Metazoa</taxon>
        <taxon>Ecdysozoa</taxon>
        <taxon>Arthropoda</taxon>
        <taxon>Chelicerata</taxon>
        <taxon>Arachnida</taxon>
        <taxon>Araneae</taxon>
        <taxon>Araneomorphae</taxon>
        <taxon>Entelegynae</taxon>
        <taxon>Araneoidea</taxon>
        <taxon>Araneidae</taxon>
        <taxon>Caerostris</taxon>
    </lineage>
</organism>
<evidence type="ECO:0000313" key="2">
    <source>
        <dbReference type="Proteomes" id="UP001054945"/>
    </source>
</evidence>
<sequence length="126" mass="14488">MPKVDPPPLEHCSKVLRRGNHQNSNKLPNGVIWVSCIDSKRALVGLRPGEISERDCAKSKYGEGLVWDTKFVARNAVVLTVSYWLVNIEKNFQEYSCRNLSLEAICFHPIVRLYPTYLYHERLNGE</sequence>
<name>A0AAV4PUC3_CAEEX</name>
<dbReference type="EMBL" id="BPLR01005283">
    <property type="protein sequence ID" value="GIY01223.1"/>
    <property type="molecule type" value="Genomic_DNA"/>
</dbReference>
<comment type="caution">
    <text evidence="1">The sequence shown here is derived from an EMBL/GenBank/DDBJ whole genome shotgun (WGS) entry which is preliminary data.</text>
</comment>
<evidence type="ECO:0000313" key="1">
    <source>
        <dbReference type="EMBL" id="GIY01223.1"/>
    </source>
</evidence>
<proteinExistence type="predicted"/>
<keyword evidence="2" id="KW-1185">Reference proteome</keyword>